<dbReference type="InterPro" id="IPR023198">
    <property type="entry name" value="PGP-like_dom2"/>
</dbReference>
<evidence type="ECO:0000313" key="3">
    <source>
        <dbReference type="Proteomes" id="UP000277094"/>
    </source>
</evidence>
<dbReference type="EMBL" id="RJSG01000002">
    <property type="protein sequence ID" value="RNL78977.1"/>
    <property type="molecule type" value="Genomic_DNA"/>
</dbReference>
<dbReference type="InterPro" id="IPR036412">
    <property type="entry name" value="HAD-like_sf"/>
</dbReference>
<dbReference type="GO" id="GO:0008967">
    <property type="term" value="F:phosphoglycolate phosphatase activity"/>
    <property type="evidence" value="ECO:0007669"/>
    <property type="project" value="TreeGrafter"/>
</dbReference>
<keyword evidence="3" id="KW-1185">Reference proteome</keyword>
<sequence length="273" mass="28715">MPRSTSGLPVSLMGPTYPRRERPCDRGHASDVHGRHGNRAPSGGRFSMLDTIVFDVDGTLVDSSYLHLRAWTRAFSDVGVWVPTWRLHACMGMGGDHLVAAAAGDAVENAVGDEIRDRWRTGYGELIDEVRPLPDALAVLEACRRSGLAVVLATSGNQDHVGRTLEILGAGHDEYPVVNSADVASTKPAGDLVERALDVVHGNTAAMVGDTVWDVQAGDAVGVPVIGVLTGGVSRAALHDAGAMRVFADVAAVREALPDLLAVFGSSPVSTVR</sequence>
<dbReference type="InterPro" id="IPR023214">
    <property type="entry name" value="HAD_sf"/>
</dbReference>
<dbReference type="Proteomes" id="UP000277094">
    <property type="component" value="Unassembled WGS sequence"/>
</dbReference>
<reference evidence="2 3" key="1">
    <citation type="submission" date="2018-11" db="EMBL/GenBank/DDBJ databases">
        <authorList>
            <person name="Li F."/>
        </authorList>
    </citation>
    <scope>NUCLEOTIDE SEQUENCE [LARGE SCALE GENOMIC DNA]</scope>
    <source>
        <strain evidence="2 3">KIS18-7</strain>
    </source>
</reference>
<gene>
    <name evidence="2" type="ORF">EFL95_07965</name>
</gene>
<proteinExistence type="predicted"/>
<evidence type="ECO:0000313" key="2">
    <source>
        <dbReference type="EMBL" id="RNL78977.1"/>
    </source>
</evidence>
<evidence type="ECO:0000256" key="1">
    <source>
        <dbReference type="SAM" id="MobiDB-lite"/>
    </source>
</evidence>
<dbReference type="SFLD" id="SFLDG01129">
    <property type="entry name" value="C1.5:_HAD__Beta-PGM__Phosphata"/>
    <property type="match status" value="1"/>
</dbReference>
<feature type="region of interest" description="Disordered" evidence="1">
    <location>
        <begin position="1"/>
        <end position="40"/>
    </location>
</feature>
<dbReference type="GO" id="GO:0006281">
    <property type="term" value="P:DNA repair"/>
    <property type="evidence" value="ECO:0007669"/>
    <property type="project" value="TreeGrafter"/>
</dbReference>
<dbReference type="SUPFAM" id="SSF56784">
    <property type="entry name" value="HAD-like"/>
    <property type="match status" value="1"/>
</dbReference>
<accession>A0A3N0DTM4</accession>
<dbReference type="Pfam" id="PF00702">
    <property type="entry name" value="Hydrolase"/>
    <property type="match status" value="1"/>
</dbReference>
<dbReference type="Gene3D" id="3.40.50.1000">
    <property type="entry name" value="HAD superfamily/HAD-like"/>
    <property type="match status" value="1"/>
</dbReference>
<dbReference type="SFLD" id="SFLDS00003">
    <property type="entry name" value="Haloacid_Dehalogenase"/>
    <property type="match status" value="1"/>
</dbReference>
<protein>
    <submittedName>
        <fullName evidence="2">HAD family hydrolase</fullName>
    </submittedName>
</protein>
<dbReference type="PANTHER" id="PTHR43434:SF16">
    <property type="entry name" value="BLL8046 PROTEIN"/>
    <property type="match status" value="1"/>
</dbReference>
<keyword evidence="2" id="KW-0378">Hydrolase</keyword>
<comment type="caution">
    <text evidence="2">The sequence shown here is derived from an EMBL/GenBank/DDBJ whole genome shotgun (WGS) entry which is preliminary data.</text>
</comment>
<feature type="compositionally biased region" description="Basic and acidic residues" evidence="1">
    <location>
        <begin position="18"/>
        <end position="34"/>
    </location>
</feature>
<dbReference type="AlphaFoldDB" id="A0A3N0DTM4"/>
<dbReference type="PANTHER" id="PTHR43434">
    <property type="entry name" value="PHOSPHOGLYCOLATE PHOSPHATASE"/>
    <property type="match status" value="1"/>
</dbReference>
<dbReference type="OrthoDB" id="9793014at2"/>
<dbReference type="InterPro" id="IPR050155">
    <property type="entry name" value="HAD-like_hydrolase_sf"/>
</dbReference>
<name>A0A3N0DTM4_9ACTN</name>
<dbReference type="Gene3D" id="1.10.150.240">
    <property type="entry name" value="Putative phosphatase, domain 2"/>
    <property type="match status" value="1"/>
</dbReference>
<dbReference type="GO" id="GO:0005829">
    <property type="term" value="C:cytosol"/>
    <property type="evidence" value="ECO:0007669"/>
    <property type="project" value="TreeGrafter"/>
</dbReference>
<organism evidence="2 3">
    <name type="scientific">Nocardioides marmorisolisilvae</name>
    <dbReference type="NCBI Taxonomy" id="1542737"/>
    <lineage>
        <taxon>Bacteria</taxon>
        <taxon>Bacillati</taxon>
        <taxon>Actinomycetota</taxon>
        <taxon>Actinomycetes</taxon>
        <taxon>Propionibacteriales</taxon>
        <taxon>Nocardioidaceae</taxon>
        <taxon>Nocardioides</taxon>
    </lineage>
</organism>